<gene>
    <name evidence="3" type="ORF">DXZ20_27375</name>
</gene>
<evidence type="ECO:0000313" key="4">
    <source>
        <dbReference type="Proteomes" id="UP000481033"/>
    </source>
</evidence>
<keyword evidence="2" id="KW-1133">Transmembrane helix</keyword>
<dbReference type="Pfam" id="PF04483">
    <property type="entry name" value="DUF565"/>
    <property type="match status" value="1"/>
</dbReference>
<evidence type="ECO:0000256" key="1">
    <source>
        <dbReference type="ARBA" id="ARBA00009846"/>
    </source>
</evidence>
<keyword evidence="2" id="KW-0472">Membrane</keyword>
<sequence length="110" mass="12417">MQRTRLSTLVDQAGQRFSQWVFNPWRRISLAVISLLFGNFFATAISATAGQTSEIDILISAILVAMVEFISWLYHRSRSNGQRTILPELLNSFKLGMVYGLFVEAFKLGS</sequence>
<organism evidence="3 4">
    <name type="scientific">Adonisia turfae CCMR0081</name>
    <dbReference type="NCBI Taxonomy" id="2292702"/>
    <lineage>
        <taxon>Bacteria</taxon>
        <taxon>Bacillati</taxon>
        <taxon>Cyanobacteriota</taxon>
        <taxon>Adonisia</taxon>
        <taxon>Adonisia turfae</taxon>
    </lineage>
</organism>
<feature type="transmembrane region" description="Helical" evidence="2">
    <location>
        <begin position="55"/>
        <end position="74"/>
    </location>
</feature>
<dbReference type="EMBL" id="QXHD01000004">
    <property type="protein sequence ID" value="NEZ59299.1"/>
    <property type="molecule type" value="Genomic_DNA"/>
</dbReference>
<reference evidence="3 4" key="1">
    <citation type="journal article" date="2020" name="Microb. Ecol.">
        <title>Ecogenomics of the Marine Benthic Filamentous Cyanobacterium Adonisia.</title>
        <authorList>
            <person name="Walter J.M."/>
            <person name="Coutinho F.H."/>
            <person name="Leomil L."/>
            <person name="Hargreaves P.I."/>
            <person name="Campeao M.E."/>
            <person name="Vieira V.V."/>
            <person name="Silva B.S."/>
            <person name="Fistarol G.O."/>
            <person name="Salomon P.S."/>
            <person name="Sawabe T."/>
            <person name="Mino S."/>
            <person name="Hosokawa M."/>
            <person name="Miyashita H."/>
            <person name="Maruyama F."/>
            <person name="van Verk M.C."/>
            <person name="Dutilh B.E."/>
            <person name="Thompson C.C."/>
            <person name="Thompson F.L."/>
        </authorList>
    </citation>
    <scope>NUCLEOTIDE SEQUENCE [LARGE SCALE GENOMIC DNA]</scope>
    <source>
        <strain evidence="3 4">CCMR0081</strain>
    </source>
</reference>
<proteinExistence type="inferred from homology"/>
<dbReference type="PANTHER" id="PTHR33787">
    <property type="match status" value="1"/>
</dbReference>
<dbReference type="AlphaFoldDB" id="A0A6M0RT29"/>
<dbReference type="PANTHER" id="PTHR33787:SF5">
    <property type="entry name" value="YCF20-LIKE PROTEIN"/>
    <property type="match status" value="1"/>
</dbReference>
<accession>A0A6M0RT29</accession>
<evidence type="ECO:0000256" key="2">
    <source>
        <dbReference type="SAM" id="Phobius"/>
    </source>
</evidence>
<comment type="caution">
    <text evidence="3">The sequence shown here is derived from an EMBL/GenBank/DDBJ whole genome shotgun (WGS) entry which is preliminary data.</text>
</comment>
<dbReference type="InterPro" id="IPR007572">
    <property type="entry name" value="Uncharacterised_Ycf20"/>
</dbReference>
<name>A0A6M0RT29_9CYAN</name>
<dbReference type="Proteomes" id="UP000481033">
    <property type="component" value="Unassembled WGS sequence"/>
</dbReference>
<keyword evidence="4" id="KW-1185">Reference proteome</keyword>
<comment type="similarity">
    <text evidence="1">Belongs to the ycf20 family.</text>
</comment>
<protein>
    <submittedName>
        <fullName evidence="3">DUF565 domain-containing protein</fullName>
    </submittedName>
</protein>
<feature type="transmembrane region" description="Helical" evidence="2">
    <location>
        <begin position="28"/>
        <end position="49"/>
    </location>
</feature>
<keyword evidence="2" id="KW-0812">Transmembrane</keyword>
<dbReference type="RefSeq" id="WP_163702229.1">
    <property type="nucleotide sequence ID" value="NZ_QXHD01000004.1"/>
</dbReference>
<evidence type="ECO:0000313" key="3">
    <source>
        <dbReference type="EMBL" id="NEZ59299.1"/>
    </source>
</evidence>